<feature type="non-terminal residue" evidence="1">
    <location>
        <position position="1"/>
    </location>
</feature>
<evidence type="ECO:0000313" key="1">
    <source>
        <dbReference type="EMBL" id="GAG38318.1"/>
    </source>
</evidence>
<gene>
    <name evidence="1" type="ORF">S01H1_63778</name>
</gene>
<dbReference type="EMBL" id="BARS01041997">
    <property type="protein sequence ID" value="GAG38318.1"/>
    <property type="molecule type" value="Genomic_DNA"/>
</dbReference>
<name>X0XNU5_9ZZZZ</name>
<comment type="caution">
    <text evidence="1">The sequence shown here is derived from an EMBL/GenBank/DDBJ whole genome shotgun (WGS) entry which is preliminary data.</text>
</comment>
<proteinExistence type="predicted"/>
<protein>
    <submittedName>
        <fullName evidence="1">Uncharacterized protein</fullName>
    </submittedName>
</protein>
<dbReference type="AlphaFoldDB" id="X0XNU5"/>
<accession>X0XNU5</accession>
<reference evidence="1" key="1">
    <citation type="journal article" date="2014" name="Front. Microbiol.">
        <title>High frequency of phylogenetically diverse reductive dehalogenase-homologous genes in deep subseafloor sedimentary metagenomes.</title>
        <authorList>
            <person name="Kawai M."/>
            <person name="Futagami T."/>
            <person name="Toyoda A."/>
            <person name="Takaki Y."/>
            <person name="Nishi S."/>
            <person name="Hori S."/>
            <person name="Arai W."/>
            <person name="Tsubouchi T."/>
            <person name="Morono Y."/>
            <person name="Uchiyama I."/>
            <person name="Ito T."/>
            <person name="Fujiyama A."/>
            <person name="Inagaki F."/>
            <person name="Takami H."/>
        </authorList>
    </citation>
    <scope>NUCLEOTIDE SEQUENCE</scope>
    <source>
        <strain evidence="1">Expedition CK06-06</strain>
    </source>
</reference>
<organism evidence="1">
    <name type="scientific">marine sediment metagenome</name>
    <dbReference type="NCBI Taxonomy" id="412755"/>
    <lineage>
        <taxon>unclassified sequences</taxon>
        <taxon>metagenomes</taxon>
        <taxon>ecological metagenomes</taxon>
    </lineage>
</organism>
<sequence>PQTVPIYIRFKVEDIYPHETPTVSQTLPSER</sequence>